<evidence type="ECO:0000313" key="2">
    <source>
        <dbReference type="EMBL" id="MBU3876441.1"/>
    </source>
</evidence>
<dbReference type="EMBL" id="JABACJ020000010">
    <property type="protein sequence ID" value="MBU3876441.1"/>
    <property type="molecule type" value="Genomic_DNA"/>
</dbReference>
<evidence type="ECO:0000259" key="1">
    <source>
        <dbReference type="Pfam" id="PF00248"/>
    </source>
</evidence>
<dbReference type="InterPro" id="IPR050523">
    <property type="entry name" value="AKR_Detox_Biosynth"/>
</dbReference>
<feature type="domain" description="NADP-dependent oxidoreductase" evidence="1">
    <location>
        <begin position="15"/>
        <end position="302"/>
    </location>
</feature>
<keyword evidence="3" id="KW-1185">Reference proteome</keyword>
<dbReference type="PANTHER" id="PTHR43364">
    <property type="entry name" value="NADH-SPECIFIC METHYLGLYOXAL REDUCTASE-RELATED"/>
    <property type="match status" value="1"/>
</dbReference>
<accession>A0ABS6D4P9</accession>
<proteinExistence type="predicted"/>
<dbReference type="RefSeq" id="WP_216241806.1">
    <property type="nucleotide sequence ID" value="NZ_JABACJ020000010.1"/>
</dbReference>
<evidence type="ECO:0000313" key="3">
    <source>
        <dbReference type="Proteomes" id="UP000723714"/>
    </source>
</evidence>
<name>A0ABS6D4P9_9FIRM</name>
<organism evidence="2 3">
    <name type="scientific">Faecalicatena faecalis</name>
    <dbReference type="NCBI Taxonomy" id="2726362"/>
    <lineage>
        <taxon>Bacteria</taxon>
        <taxon>Bacillati</taxon>
        <taxon>Bacillota</taxon>
        <taxon>Clostridia</taxon>
        <taxon>Lachnospirales</taxon>
        <taxon>Lachnospiraceae</taxon>
        <taxon>Faecalicatena</taxon>
    </lineage>
</organism>
<reference evidence="2 3" key="1">
    <citation type="submission" date="2021-06" db="EMBL/GenBank/DDBJ databases">
        <title>Faecalicatena sp. nov. isolated from porcine feces.</title>
        <authorList>
            <person name="Oh B.S."/>
            <person name="Lee J.H."/>
        </authorList>
    </citation>
    <scope>NUCLEOTIDE SEQUENCE [LARGE SCALE GENOMIC DNA]</scope>
    <source>
        <strain evidence="2 3">AGMB00832</strain>
    </source>
</reference>
<dbReference type="PANTHER" id="PTHR43364:SF5">
    <property type="entry name" value="REDUCTASE"/>
    <property type="match status" value="1"/>
</dbReference>
<comment type="caution">
    <text evidence="2">The sequence shown here is derived from an EMBL/GenBank/DDBJ whole genome shotgun (WGS) entry which is preliminary data.</text>
</comment>
<protein>
    <submittedName>
        <fullName evidence="2">Aldo/keto reductase</fullName>
    </submittedName>
</protein>
<dbReference type="Proteomes" id="UP000723714">
    <property type="component" value="Unassembled WGS sequence"/>
</dbReference>
<sequence length="316" mass="35733">MEYKRLGKSGLWVSRLILGTMNFGSRIAEKDAFDIMDAALDIGINYFDTANNYGKSIQKEGISETIIGKWFEKGGGRREKVILSTKVYEPMRENNPNDVPGLSAYKVRRHFEDSLKRLKTDHVEIYYMHHVDRSISWDEVLPAFQGMIQRGDIDYLASSNFAGWNIADVQAEAKKANMFGLICEQHKYNLLSRMPELEVLPSAKNHGMGVVTWSPLAGGLLSRNARNREVEEEALQIQLQKFHNLSTEIGEKEDTLALAWILKNPVITAPIIGPRTVEQLYDTVRAVEISIDDEIMEKLDEIFPGPGGQAPEAYAW</sequence>
<dbReference type="Pfam" id="PF00248">
    <property type="entry name" value="Aldo_ket_red"/>
    <property type="match status" value="1"/>
</dbReference>
<dbReference type="InterPro" id="IPR023210">
    <property type="entry name" value="NADP_OxRdtase_dom"/>
</dbReference>
<gene>
    <name evidence="2" type="ORF">HGO97_011530</name>
</gene>